<evidence type="ECO:0000256" key="5">
    <source>
        <dbReference type="RuleBase" id="RU003945"/>
    </source>
</evidence>
<dbReference type="GO" id="GO:0032979">
    <property type="term" value="P:protein insertion into mitochondrial inner membrane from matrix"/>
    <property type="evidence" value="ECO:0007669"/>
    <property type="project" value="TreeGrafter"/>
</dbReference>
<feature type="domain" description="Membrane insertase YidC/Oxa/ALB C-terminal" evidence="6">
    <location>
        <begin position="29"/>
        <end position="242"/>
    </location>
</feature>
<name>A0AAV9I992_9RHOD</name>
<evidence type="ECO:0000256" key="4">
    <source>
        <dbReference type="ARBA" id="ARBA00023136"/>
    </source>
</evidence>
<dbReference type="GO" id="GO:0032977">
    <property type="term" value="F:membrane insertase activity"/>
    <property type="evidence" value="ECO:0007669"/>
    <property type="project" value="InterPro"/>
</dbReference>
<dbReference type="GO" id="GO:0005743">
    <property type="term" value="C:mitochondrial inner membrane"/>
    <property type="evidence" value="ECO:0007669"/>
    <property type="project" value="TreeGrafter"/>
</dbReference>
<gene>
    <name evidence="7" type="ORF">GAYE_SCF01G1904</name>
</gene>
<evidence type="ECO:0000256" key="1">
    <source>
        <dbReference type="ARBA" id="ARBA00004141"/>
    </source>
</evidence>
<evidence type="ECO:0000259" key="6">
    <source>
        <dbReference type="Pfam" id="PF02096"/>
    </source>
</evidence>
<keyword evidence="4" id="KW-0472">Membrane</keyword>
<accession>A0AAV9I992</accession>
<keyword evidence="3" id="KW-1133">Transmembrane helix</keyword>
<comment type="caution">
    <text evidence="7">The sequence shown here is derived from an EMBL/GenBank/DDBJ whole genome shotgun (WGS) entry which is preliminary data.</text>
</comment>
<keyword evidence="2 5" id="KW-0812">Transmembrane</keyword>
<dbReference type="EMBL" id="JANCYU010000021">
    <property type="protein sequence ID" value="KAK4524005.1"/>
    <property type="molecule type" value="Genomic_DNA"/>
</dbReference>
<reference evidence="7 8" key="1">
    <citation type="submission" date="2022-07" db="EMBL/GenBank/DDBJ databases">
        <title>Genome-wide signatures of adaptation to extreme environments.</title>
        <authorList>
            <person name="Cho C.H."/>
            <person name="Yoon H.S."/>
        </authorList>
    </citation>
    <scope>NUCLEOTIDE SEQUENCE [LARGE SCALE GENOMIC DNA]</scope>
    <source>
        <strain evidence="7 8">108.79 E11</strain>
    </source>
</reference>
<comment type="subcellular location">
    <subcellularLocation>
        <location evidence="1 5">Membrane</location>
        <topology evidence="1 5">Multi-pass membrane protein</topology>
    </subcellularLocation>
</comment>
<dbReference type="CDD" id="cd20069">
    <property type="entry name" value="5TM_Oxa1-like"/>
    <property type="match status" value="1"/>
</dbReference>
<dbReference type="AlphaFoldDB" id="A0AAV9I992"/>
<dbReference type="InterPro" id="IPR001708">
    <property type="entry name" value="YidC/ALB3/OXA1/COX18"/>
</dbReference>
<organism evidence="7 8">
    <name type="scientific">Galdieria yellowstonensis</name>
    <dbReference type="NCBI Taxonomy" id="3028027"/>
    <lineage>
        <taxon>Eukaryota</taxon>
        <taxon>Rhodophyta</taxon>
        <taxon>Bangiophyceae</taxon>
        <taxon>Galdieriales</taxon>
        <taxon>Galdieriaceae</taxon>
        <taxon>Galdieria</taxon>
    </lineage>
</organism>
<comment type="similarity">
    <text evidence="5">Belongs to the OXA1/ALB3/YidC family.</text>
</comment>
<keyword evidence="8" id="KW-1185">Reference proteome</keyword>
<evidence type="ECO:0000256" key="2">
    <source>
        <dbReference type="ARBA" id="ARBA00022692"/>
    </source>
</evidence>
<dbReference type="PANTHER" id="PTHR12428:SF65">
    <property type="entry name" value="CYTOCHROME C OXIDASE ASSEMBLY PROTEIN COX18, MITOCHONDRIAL"/>
    <property type="match status" value="1"/>
</dbReference>
<sequence>MNDENGDFRIIAIAKSAWISLHEKTGLPWWATLVTGAFVIRAATFPLCWYGQYHADKLSSLAPELNRVRSYVSRSPGTSLQKIRTFRRLRQELLKRSDSSSLKVIPYGKLAHVPLFVTAAASVRRLTFQKYPGFESEGISWFQDLTAPDPWYILPMLNSAILIANTENSLKAAESPSSNSSKQSLQDIVATSLRDPRVVDWCKIILQGVTILVFPLVSHLPSGVVFFWTVNSLLNSLQQFLLIGRGRRYIGLQERTELFAQSKGLADSLFRDIDSSVEDARLQLSRVQKFIMEYSKEPLLYKVEEFLRNERRLKRLTLPLVAEIRKDETTGKNYIAIVMESSGEKQGSDKT</sequence>
<dbReference type="Proteomes" id="UP001300502">
    <property type="component" value="Unassembled WGS sequence"/>
</dbReference>
<dbReference type="Pfam" id="PF02096">
    <property type="entry name" value="60KD_IMP"/>
    <property type="match status" value="1"/>
</dbReference>
<proteinExistence type="inferred from homology"/>
<evidence type="ECO:0000313" key="7">
    <source>
        <dbReference type="EMBL" id="KAK4524005.1"/>
    </source>
</evidence>
<evidence type="ECO:0000256" key="3">
    <source>
        <dbReference type="ARBA" id="ARBA00022989"/>
    </source>
</evidence>
<dbReference type="PANTHER" id="PTHR12428">
    <property type="entry name" value="OXA1"/>
    <property type="match status" value="1"/>
</dbReference>
<protein>
    <recommendedName>
        <fullName evidence="6">Membrane insertase YidC/Oxa/ALB C-terminal domain-containing protein</fullName>
    </recommendedName>
</protein>
<evidence type="ECO:0000313" key="8">
    <source>
        <dbReference type="Proteomes" id="UP001300502"/>
    </source>
</evidence>
<dbReference type="InterPro" id="IPR028055">
    <property type="entry name" value="YidC/Oxa/ALB_C"/>
</dbReference>